<organism evidence="2 3">
    <name type="scientific">Kineococcus xinjiangensis</name>
    <dbReference type="NCBI Taxonomy" id="512762"/>
    <lineage>
        <taxon>Bacteria</taxon>
        <taxon>Bacillati</taxon>
        <taxon>Actinomycetota</taxon>
        <taxon>Actinomycetes</taxon>
        <taxon>Kineosporiales</taxon>
        <taxon>Kineosporiaceae</taxon>
        <taxon>Kineococcus</taxon>
    </lineage>
</organism>
<dbReference type="Proteomes" id="UP000239485">
    <property type="component" value="Unassembled WGS sequence"/>
</dbReference>
<dbReference type="EMBL" id="PTJD01000001">
    <property type="protein sequence ID" value="PPK98710.1"/>
    <property type="molecule type" value="Genomic_DNA"/>
</dbReference>
<dbReference type="AlphaFoldDB" id="A0A2S6IWU1"/>
<dbReference type="Pfam" id="PF13472">
    <property type="entry name" value="Lipase_GDSL_2"/>
    <property type="match status" value="1"/>
</dbReference>
<dbReference type="Gene3D" id="3.40.50.1110">
    <property type="entry name" value="SGNH hydrolase"/>
    <property type="match status" value="1"/>
</dbReference>
<sequence length="207" mass="22706">MSEDRVFPEDRYDVRVCVVGDEFVTGVGDPRSLGWVGRVAARTPREDREVTLFPLGVPGEATTELAARWREETARRFAGGDEHRLIIGLGHHDLDCGTTLARSRLNLANVLDECEARGLPALVVGPAPVTDEARNERIGDLADAFADVCARRRVSYVDTFGPLSDHEDWYADLAAGDGVHPGQSGYGLLAWLVLHSGWYDWLGVPQP</sequence>
<accession>A0A2S6IWU1</accession>
<comment type="caution">
    <text evidence="2">The sequence shown here is derived from an EMBL/GenBank/DDBJ whole genome shotgun (WGS) entry which is preliminary data.</text>
</comment>
<dbReference type="CDD" id="cd01835">
    <property type="entry name" value="SGNH_hydrolase_like_3"/>
    <property type="match status" value="1"/>
</dbReference>
<dbReference type="OrthoDB" id="5196031at2"/>
<keyword evidence="3" id="KW-1185">Reference proteome</keyword>
<name>A0A2S6IWU1_9ACTN</name>
<reference evidence="2 3" key="1">
    <citation type="submission" date="2018-02" db="EMBL/GenBank/DDBJ databases">
        <title>Genomic Encyclopedia of Archaeal and Bacterial Type Strains, Phase II (KMG-II): from individual species to whole genera.</title>
        <authorList>
            <person name="Goeker M."/>
        </authorList>
    </citation>
    <scope>NUCLEOTIDE SEQUENCE [LARGE SCALE GENOMIC DNA]</scope>
    <source>
        <strain evidence="2 3">DSM 22857</strain>
    </source>
</reference>
<dbReference type="RefSeq" id="WP_104431074.1">
    <property type="nucleotide sequence ID" value="NZ_PTJD01000001.1"/>
</dbReference>
<evidence type="ECO:0000259" key="1">
    <source>
        <dbReference type="Pfam" id="PF13472"/>
    </source>
</evidence>
<dbReference type="InterPro" id="IPR013830">
    <property type="entry name" value="SGNH_hydro"/>
</dbReference>
<dbReference type="SUPFAM" id="SSF52266">
    <property type="entry name" value="SGNH hydrolase"/>
    <property type="match status" value="1"/>
</dbReference>
<feature type="domain" description="SGNH hydrolase-type esterase" evidence="1">
    <location>
        <begin position="18"/>
        <end position="187"/>
    </location>
</feature>
<protein>
    <submittedName>
        <fullName evidence="2">Lysophospholipase L1-like esterase</fullName>
    </submittedName>
</protein>
<evidence type="ECO:0000313" key="2">
    <source>
        <dbReference type="EMBL" id="PPK98710.1"/>
    </source>
</evidence>
<evidence type="ECO:0000313" key="3">
    <source>
        <dbReference type="Proteomes" id="UP000239485"/>
    </source>
</evidence>
<proteinExistence type="predicted"/>
<dbReference type="InterPro" id="IPR036514">
    <property type="entry name" value="SGNH_hydro_sf"/>
</dbReference>
<gene>
    <name evidence="2" type="ORF">CLV92_101410</name>
</gene>